<keyword evidence="2" id="KW-1185">Reference proteome</keyword>
<evidence type="ECO:0000313" key="2">
    <source>
        <dbReference type="Proteomes" id="UP000317043"/>
    </source>
</evidence>
<dbReference type="OrthoDB" id="9848959at2"/>
<dbReference type="RefSeq" id="WP_142035354.1">
    <property type="nucleotide sequence ID" value="NZ_JBHTGS010000001.1"/>
</dbReference>
<comment type="caution">
    <text evidence="1">The sequence shown here is derived from an EMBL/GenBank/DDBJ whole genome shotgun (WGS) entry which is preliminary data.</text>
</comment>
<dbReference type="Proteomes" id="UP000317043">
    <property type="component" value="Unassembled WGS sequence"/>
</dbReference>
<dbReference type="AlphaFoldDB" id="A0A543ASA3"/>
<sequence>MREIEYGRFSDSAGTYAVASSAAPNTIRVYAVSAGDRSILCTISGVQGSPMASWGTTWLHCAPEWYDAVQERALDTYWGAVAGGGTPN</sequence>
<evidence type="ECO:0000313" key="1">
    <source>
        <dbReference type="EMBL" id="TQL75460.1"/>
    </source>
</evidence>
<name>A0A543ASA3_9ACTN</name>
<dbReference type="EMBL" id="VFOW01000001">
    <property type="protein sequence ID" value="TQL75460.1"/>
    <property type="molecule type" value="Genomic_DNA"/>
</dbReference>
<gene>
    <name evidence="1" type="ORF">FB566_0965</name>
</gene>
<dbReference type="InParanoid" id="A0A543ASA3"/>
<proteinExistence type="predicted"/>
<protein>
    <submittedName>
        <fullName evidence="1">Uncharacterized protein</fullName>
    </submittedName>
</protein>
<accession>A0A543ASA3</accession>
<reference evidence="1 2" key="1">
    <citation type="submission" date="2019-06" db="EMBL/GenBank/DDBJ databases">
        <title>Sequencing the genomes of 1000 actinobacteria strains.</title>
        <authorList>
            <person name="Klenk H.-P."/>
        </authorList>
    </citation>
    <scope>NUCLEOTIDE SEQUENCE [LARGE SCALE GENOMIC DNA]</scope>
    <source>
        <strain evidence="1 2">DSM 45928</strain>
    </source>
</reference>
<organism evidence="1 2">
    <name type="scientific">Stackebrandtia endophytica</name>
    <dbReference type="NCBI Taxonomy" id="1496996"/>
    <lineage>
        <taxon>Bacteria</taxon>
        <taxon>Bacillati</taxon>
        <taxon>Actinomycetota</taxon>
        <taxon>Actinomycetes</taxon>
        <taxon>Glycomycetales</taxon>
        <taxon>Glycomycetaceae</taxon>
        <taxon>Stackebrandtia</taxon>
    </lineage>
</organism>